<organism evidence="14 15">
    <name type="scientific">Branchiibius hedensis</name>
    <dbReference type="NCBI Taxonomy" id="672460"/>
    <lineage>
        <taxon>Bacteria</taxon>
        <taxon>Bacillati</taxon>
        <taxon>Actinomycetota</taxon>
        <taxon>Actinomycetes</taxon>
        <taxon>Micrococcales</taxon>
        <taxon>Dermacoccaceae</taxon>
        <taxon>Branchiibius</taxon>
    </lineage>
</organism>
<evidence type="ECO:0000256" key="10">
    <source>
        <dbReference type="ARBA" id="ARBA00023204"/>
    </source>
</evidence>
<name>A0A2Y9BSS4_9MICO</name>
<keyword evidence="5 11" id="KW-0547">Nucleotide-binding</keyword>
<evidence type="ECO:0000256" key="8">
    <source>
        <dbReference type="ARBA" id="ARBA00022842"/>
    </source>
</evidence>
<dbReference type="GO" id="GO:0004016">
    <property type="term" value="F:adenylate cyclase activity"/>
    <property type="evidence" value="ECO:0007669"/>
    <property type="project" value="TreeGrafter"/>
</dbReference>
<evidence type="ECO:0000256" key="5">
    <source>
        <dbReference type="ARBA" id="ARBA00022741"/>
    </source>
</evidence>
<evidence type="ECO:0000256" key="9">
    <source>
        <dbReference type="ARBA" id="ARBA00023125"/>
    </source>
</evidence>
<feature type="binding site" evidence="11">
    <location>
        <begin position="104"/>
        <end position="108"/>
    </location>
    <ligand>
        <name>ATP</name>
        <dbReference type="ChEBI" id="CHEBI:30616"/>
    </ligand>
</feature>
<reference evidence="15" key="1">
    <citation type="submission" date="2016-10" db="EMBL/GenBank/DDBJ databases">
        <authorList>
            <person name="Varghese N."/>
            <person name="Submissions S."/>
        </authorList>
    </citation>
    <scope>NUCLEOTIDE SEQUENCE [LARGE SCALE GENOMIC DNA]</scope>
    <source>
        <strain evidence="15">DSM 22951</strain>
    </source>
</reference>
<keyword evidence="7 11" id="KW-0067">ATP-binding</keyword>
<feature type="coiled-coil region" evidence="12">
    <location>
        <begin position="148"/>
        <end position="178"/>
    </location>
</feature>
<evidence type="ECO:0000256" key="2">
    <source>
        <dbReference type="ARBA" id="ARBA00001946"/>
    </source>
</evidence>
<comment type="function">
    <text evidence="11">Participates in a DNA-damage check-point. DisA forms globular foci that rapidly scan along the chromosomes searching for lesions.</text>
</comment>
<protein>
    <recommendedName>
        <fullName evidence="11">DNA integrity scanning protein DisA</fullName>
    </recommendedName>
    <alternativeName>
        <fullName evidence="11">Cyclic di-AMP synthase</fullName>
        <shortName evidence="11">c-di-AMP synthase</shortName>
    </alternativeName>
    <alternativeName>
        <fullName evidence="11">Diadenylate cyclase</fullName>
        <ecNumber evidence="11">2.7.7.85</ecNumber>
    </alternativeName>
</protein>
<comment type="subunit">
    <text evidence="11">Homooctamer.</text>
</comment>
<dbReference type="Gene3D" id="1.10.150.20">
    <property type="entry name" value="5' to 3' exonuclease, C-terminal subdomain"/>
    <property type="match status" value="1"/>
</dbReference>
<dbReference type="EMBL" id="UESZ01000001">
    <property type="protein sequence ID" value="SSA32822.1"/>
    <property type="molecule type" value="Genomic_DNA"/>
</dbReference>
<comment type="similarity">
    <text evidence="11">Belongs to the DisA family.</text>
</comment>
<dbReference type="InterPro" id="IPR010994">
    <property type="entry name" value="RuvA_2-like"/>
</dbReference>
<evidence type="ECO:0000256" key="12">
    <source>
        <dbReference type="SAM" id="Coils"/>
    </source>
</evidence>
<dbReference type="InterPro" id="IPR050338">
    <property type="entry name" value="DisA"/>
</dbReference>
<dbReference type="Proteomes" id="UP000250028">
    <property type="component" value="Unassembled WGS sequence"/>
</dbReference>
<dbReference type="GO" id="GO:0006281">
    <property type="term" value="P:DNA repair"/>
    <property type="evidence" value="ECO:0007669"/>
    <property type="project" value="UniProtKB-UniRule"/>
</dbReference>
<evidence type="ECO:0000256" key="1">
    <source>
        <dbReference type="ARBA" id="ARBA00000877"/>
    </source>
</evidence>
<comment type="function">
    <text evidence="11">Has also diadenylate cyclase activity, catalyzing the condensation of 2 ATP molecules into cyclic di-AMP (c-di-AMP). c-di-AMP likely acts as a signaling molecule that may couple DNA integrity with a cellular process.</text>
</comment>
<dbReference type="GO" id="GO:0003677">
    <property type="term" value="F:DNA binding"/>
    <property type="evidence" value="ECO:0007669"/>
    <property type="project" value="UniProtKB-UniRule"/>
</dbReference>
<dbReference type="Gene3D" id="3.40.1700.10">
    <property type="entry name" value="DNA integrity scanning protein, DisA, N-terminal domain"/>
    <property type="match status" value="1"/>
</dbReference>
<keyword evidence="8 11" id="KW-0460">Magnesium</keyword>
<keyword evidence="9 11" id="KW-0238">DNA-binding</keyword>
<dbReference type="Pfam" id="PF02457">
    <property type="entry name" value="DAC"/>
    <property type="match status" value="1"/>
</dbReference>
<proteinExistence type="inferred from homology"/>
<evidence type="ECO:0000256" key="4">
    <source>
        <dbReference type="ARBA" id="ARBA00022695"/>
    </source>
</evidence>
<evidence type="ECO:0000313" key="15">
    <source>
        <dbReference type="Proteomes" id="UP000250028"/>
    </source>
</evidence>
<comment type="cofactor">
    <cofactor evidence="2 11">
        <name>Mg(2+)</name>
        <dbReference type="ChEBI" id="CHEBI:18420"/>
    </cofactor>
</comment>
<gene>
    <name evidence="11" type="primary">disA</name>
    <name evidence="14" type="ORF">SAMN04489750_0087</name>
</gene>
<dbReference type="RefSeq" id="WP_109683603.1">
    <property type="nucleotide sequence ID" value="NZ_QGDN01000001.1"/>
</dbReference>
<dbReference type="GO" id="GO:0005524">
    <property type="term" value="F:ATP binding"/>
    <property type="evidence" value="ECO:0007669"/>
    <property type="project" value="UniProtKB-UniRule"/>
</dbReference>
<dbReference type="Gene3D" id="1.20.1260.110">
    <property type="entry name" value="DNA integrity scanning linker region"/>
    <property type="match status" value="1"/>
</dbReference>
<keyword evidence="3 11" id="KW-0808">Transferase</keyword>
<dbReference type="GO" id="GO:0106408">
    <property type="term" value="F:diadenylate cyclase activity"/>
    <property type="evidence" value="ECO:0007669"/>
    <property type="project" value="UniProtKB-EC"/>
</dbReference>
<dbReference type="PROSITE" id="PS51794">
    <property type="entry name" value="DAC"/>
    <property type="match status" value="1"/>
</dbReference>
<dbReference type="PANTHER" id="PTHR34185">
    <property type="entry name" value="DIADENYLATE CYCLASE"/>
    <property type="match status" value="1"/>
</dbReference>
<comment type="catalytic activity">
    <reaction evidence="1 11">
        <text>2 ATP = 3',3'-c-di-AMP + 2 diphosphate</text>
        <dbReference type="Rhea" id="RHEA:35655"/>
        <dbReference type="ChEBI" id="CHEBI:30616"/>
        <dbReference type="ChEBI" id="CHEBI:33019"/>
        <dbReference type="ChEBI" id="CHEBI:71500"/>
        <dbReference type="EC" id="2.7.7.85"/>
    </reaction>
</comment>
<dbReference type="InterPro" id="IPR038331">
    <property type="entry name" value="DisA_sf"/>
</dbReference>
<evidence type="ECO:0000256" key="3">
    <source>
        <dbReference type="ARBA" id="ARBA00022679"/>
    </source>
</evidence>
<dbReference type="OrthoDB" id="41841at2"/>
<feature type="binding site" evidence="11">
    <location>
        <position position="73"/>
    </location>
    <ligand>
        <name>ATP</name>
        <dbReference type="ChEBI" id="CHEBI:30616"/>
    </ligand>
</feature>
<evidence type="ECO:0000313" key="14">
    <source>
        <dbReference type="EMBL" id="SSA32822.1"/>
    </source>
</evidence>
<dbReference type="HAMAP" id="MF_01438">
    <property type="entry name" value="DisA"/>
    <property type="match status" value="1"/>
</dbReference>
<dbReference type="EC" id="2.7.7.85" evidence="11"/>
<evidence type="ECO:0000256" key="6">
    <source>
        <dbReference type="ARBA" id="ARBA00022763"/>
    </source>
</evidence>
<evidence type="ECO:0000259" key="13">
    <source>
        <dbReference type="PROSITE" id="PS51794"/>
    </source>
</evidence>
<feature type="domain" description="DAC" evidence="13">
    <location>
        <begin position="6"/>
        <end position="144"/>
    </location>
</feature>
<keyword evidence="4 11" id="KW-0548">Nucleotidyltransferase</keyword>
<dbReference type="SUPFAM" id="SSF47781">
    <property type="entry name" value="RuvA domain 2-like"/>
    <property type="match status" value="1"/>
</dbReference>
<dbReference type="InterPro" id="IPR018906">
    <property type="entry name" value="DNA_integrity_scan_DisA_link"/>
</dbReference>
<evidence type="ECO:0000256" key="7">
    <source>
        <dbReference type="ARBA" id="ARBA00022840"/>
    </source>
</evidence>
<dbReference type="SUPFAM" id="SSF143597">
    <property type="entry name" value="YojJ-like"/>
    <property type="match status" value="1"/>
</dbReference>
<evidence type="ECO:0000256" key="11">
    <source>
        <dbReference type="HAMAP-Rule" id="MF_01438"/>
    </source>
</evidence>
<dbReference type="InterPro" id="IPR023763">
    <property type="entry name" value="DNA_integrity_scanning_protein"/>
</dbReference>
<dbReference type="PANTHER" id="PTHR34185:SF3">
    <property type="entry name" value="DNA INTEGRITY SCANNING PROTEIN DISA"/>
    <property type="match status" value="1"/>
</dbReference>
<dbReference type="InterPro" id="IPR036888">
    <property type="entry name" value="DNA_integrity_DisA_N_sf"/>
</dbReference>
<dbReference type="AlphaFoldDB" id="A0A2Y9BSS4"/>
<sequence length="357" mass="39119">MERTDEDVLRTVLAAVAPGTQLRDALERILRGRTGALIVIGHDRVVESISTGGFPIDIEFSATRLRELAKMDGAIVVDSEVTRIIRAATQLVPDPSIETVESGTRHRTAERVAKQTGFPVISVSQSMQIIALYVGQLRYVIEGSAAVMSRANQALQTLERYKQRLDEVTGTLSALEIEDLATVRDVAAVLQRLEMVRRISDEISEYLIELGTDGRLMSLQLQELISGLHDDRALVVRDYIEAAGDLVTLEDALTNLANVDSTALLDLAEAARAIGFTGTDTLDTPVSPRGYRMLSNVPRLPQTIVERLVDHFGTLQRLLAAGVDDLMVIDGVGESRARTVREGMSRLAESSILERYV</sequence>
<accession>A0A2Y9BSS4</accession>
<keyword evidence="15" id="KW-1185">Reference proteome</keyword>
<dbReference type="FunFam" id="3.40.1700.10:FF:000001">
    <property type="entry name" value="DNA integrity scanning protein DisA"/>
    <property type="match status" value="1"/>
</dbReference>
<dbReference type="Pfam" id="PF10635">
    <property type="entry name" value="DisA-linker"/>
    <property type="match status" value="1"/>
</dbReference>
<dbReference type="InterPro" id="IPR003390">
    <property type="entry name" value="DNA_integrity_scan_DisA_N"/>
</dbReference>
<keyword evidence="12" id="KW-0175">Coiled coil</keyword>
<dbReference type="NCBIfam" id="NF010009">
    <property type="entry name" value="PRK13482.1"/>
    <property type="match status" value="1"/>
</dbReference>
<keyword evidence="10 11" id="KW-0234">DNA repair</keyword>
<feature type="binding site" evidence="11">
    <location>
        <position position="91"/>
    </location>
    <ligand>
        <name>ATP</name>
        <dbReference type="ChEBI" id="CHEBI:30616"/>
    </ligand>
</feature>
<keyword evidence="6 11" id="KW-0227">DNA damage</keyword>